<reference evidence="2 3" key="1">
    <citation type="journal article" date="2019" name="Int. J. Syst. Evol. Microbiol.">
        <title>The Global Catalogue of Microorganisms (GCM) 10K type strain sequencing project: providing services to taxonomists for standard genome sequencing and annotation.</title>
        <authorList>
            <consortium name="The Broad Institute Genomics Platform"/>
            <consortium name="The Broad Institute Genome Sequencing Center for Infectious Disease"/>
            <person name="Wu L."/>
            <person name="Ma J."/>
        </authorList>
    </citation>
    <scope>NUCLEOTIDE SEQUENCE [LARGE SCALE GENOMIC DNA]</scope>
    <source>
        <strain evidence="2 3">Y73</strain>
    </source>
</reference>
<gene>
    <name evidence="2" type="ORF">ACFQEY_01895</name>
</gene>
<feature type="compositionally biased region" description="Basic and acidic residues" evidence="1">
    <location>
        <begin position="99"/>
        <end position="117"/>
    </location>
</feature>
<proteinExistence type="predicted"/>
<keyword evidence="3" id="KW-1185">Reference proteome</keyword>
<feature type="compositionally biased region" description="Basic and acidic residues" evidence="1">
    <location>
        <begin position="364"/>
        <end position="373"/>
    </location>
</feature>
<protein>
    <recommendedName>
        <fullName evidence="4">CopG family transcriptional regulator</fullName>
    </recommendedName>
</protein>
<feature type="region of interest" description="Disordered" evidence="1">
    <location>
        <begin position="335"/>
        <end position="373"/>
    </location>
</feature>
<name>A0ABD5UE92_9EURY</name>
<sequence>MSDSWEADESVPVDVDTFQEWLRYTADSRDVDEQELLNRLVSAYWVLDEMSDVVPDAGTRGSGSRPPDRNPIDGVPDWSPPASEHRRSADEPDAGSADGRTETERPTNERPPNEQRPNEQPTNERASGDGDDESSSADGSSTEDAVADEIAELRNSVHTQISLVHTVAELRRQVSDLSLDVEQQRSRQDGFTDRIADDVTRLHERIERIETQSGGDTAELERRVADVEETLDEIESTHGELETWVDGEFDEIESLFERLIEKTDRLDDRLGDVDPIVESVADRDRNRRELAALRRQAFRLDVSGGNCESCGAYVDFSLLTDPACPGCERTFTDIEPDDSWNPFSKPTLRTDADQRNSPGPRGPIDPRDSTDKR</sequence>
<evidence type="ECO:0008006" key="4">
    <source>
        <dbReference type="Google" id="ProtNLM"/>
    </source>
</evidence>
<dbReference type="EMBL" id="JBHSXI010000001">
    <property type="protein sequence ID" value="MFC6887810.1"/>
    <property type="molecule type" value="Genomic_DNA"/>
</dbReference>
<feature type="region of interest" description="Disordered" evidence="1">
    <location>
        <begin position="55"/>
        <end position="145"/>
    </location>
</feature>
<dbReference type="Proteomes" id="UP001596333">
    <property type="component" value="Unassembled WGS sequence"/>
</dbReference>
<dbReference type="AlphaFoldDB" id="A0ABD5UE92"/>
<evidence type="ECO:0000256" key="1">
    <source>
        <dbReference type="SAM" id="MobiDB-lite"/>
    </source>
</evidence>
<dbReference type="Gene3D" id="1.10.287.1490">
    <property type="match status" value="1"/>
</dbReference>
<evidence type="ECO:0000313" key="2">
    <source>
        <dbReference type="EMBL" id="MFC6887810.1"/>
    </source>
</evidence>
<comment type="caution">
    <text evidence="2">The sequence shown here is derived from an EMBL/GenBank/DDBJ whole genome shotgun (WGS) entry which is preliminary data.</text>
</comment>
<dbReference type="RefSeq" id="WP_379764246.1">
    <property type="nucleotide sequence ID" value="NZ_JBHSXI010000001.1"/>
</dbReference>
<evidence type="ECO:0000313" key="3">
    <source>
        <dbReference type="Proteomes" id="UP001596333"/>
    </source>
</evidence>
<accession>A0ABD5UE92</accession>
<organism evidence="2 3">
    <name type="scientific">Halorubrum trueperi</name>
    <dbReference type="NCBI Taxonomy" id="2004704"/>
    <lineage>
        <taxon>Archaea</taxon>
        <taxon>Methanobacteriati</taxon>
        <taxon>Methanobacteriota</taxon>
        <taxon>Stenosarchaea group</taxon>
        <taxon>Halobacteria</taxon>
        <taxon>Halobacteriales</taxon>
        <taxon>Haloferacaceae</taxon>
        <taxon>Halorubrum</taxon>
    </lineage>
</organism>